<keyword evidence="1" id="KW-0732">Signal</keyword>
<dbReference type="AlphaFoldDB" id="A0A368JJT4"/>
<dbReference type="Proteomes" id="UP000253383">
    <property type="component" value="Unassembled WGS sequence"/>
</dbReference>
<evidence type="ECO:0000313" key="4">
    <source>
        <dbReference type="Proteomes" id="UP000253383"/>
    </source>
</evidence>
<dbReference type="RefSeq" id="WP_114408691.1">
    <property type="nucleotide sequence ID" value="NZ_QOWE01000023.1"/>
</dbReference>
<feature type="domain" description="YHYH" evidence="2">
    <location>
        <begin position="206"/>
        <end position="242"/>
    </location>
</feature>
<dbReference type="InterPro" id="IPR025924">
    <property type="entry name" value="YHYH_dom"/>
</dbReference>
<name>A0A368JJT4_9BACT</name>
<dbReference type="OrthoDB" id="665834at2"/>
<evidence type="ECO:0000256" key="1">
    <source>
        <dbReference type="SAM" id="SignalP"/>
    </source>
</evidence>
<protein>
    <submittedName>
        <fullName evidence="3">YHYH protein</fullName>
    </submittedName>
</protein>
<evidence type="ECO:0000259" key="2">
    <source>
        <dbReference type="Pfam" id="PF14240"/>
    </source>
</evidence>
<feature type="chain" id="PRO_5016868769" evidence="1">
    <location>
        <begin position="20"/>
        <end position="255"/>
    </location>
</feature>
<dbReference type="Pfam" id="PF14240">
    <property type="entry name" value="YHYH"/>
    <property type="match status" value="2"/>
</dbReference>
<keyword evidence="4" id="KW-1185">Reference proteome</keyword>
<dbReference type="EMBL" id="QOWE01000023">
    <property type="protein sequence ID" value="RCR66944.1"/>
    <property type="molecule type" value="Genomic_DNA"/>
</dbReference>
<feature type="signal peptide" evidence="1">
    <location>
        <begin position="1"/>
        <end position="19"/>
    </location>
</feature>
<accession>A0A368JJT4</accession>
<organism evidence="3 4">
    <name type="scientific">Larkinella punicea</name>
    <dbReference type="NCBI Taxonomy" id="2315727"/>
    <lineage>
        <taxon>Bacteria</taxon>
        <taxon>Pseudomonadati</taxon>
        <taxon>Bacteroidota</taxon>
        <taxon>Cytophagia</taxon>
        <taxon>Cytophagales</taxon>
        <taxon>Spirosomataceae</taxon>
        <taxon>Larkinella</taxon>
    </lineage>
</organism>
<dbReference type="PANTHER" id="PTHR30289">
    <property type="entry name" value="UNCHARACTERIZED PROTEIN YBCL-RELATED"/>
    <property type="match status" value="1"/>
</dbReference>
<feature type="domain" description="YHYH" evidence="2">
    <location>
        <begin position="108"/>
        <end position="201"/>
    </location>
</feature>
<evidence type="ECO:0000313" key="3">
    <source>
        <dbReference type="EMBL" id="RCR66944.1"/>
    </source>
</evidence>
<dbReference type="PROSITE" id="PS51257">
    <property type="entry name" value="PROKAR_LIPOPROTEIN"/>
    <property type="match status" value="1"/>
</dbReference>
<reference evidence="3 4" key="1">
    <citation type="submission" date="2018-07" db="EMBL/GenBank/DDBJ databases">
        <title>Genome analysis of Larkinella rosea.</title>
        <authorList>
            <person name="Zhou Z."/>
            <person name="Wang G."/>
        </authorList>
    </citation>
    <scope>NUCLEOTIDE SEQUENCE [LARGE SCALE GENOMIC DNA]</scope>
    <source>
        <strain evidence="4">zzj9</strain>
    </source>
</reference>
<comment type="caution">
    <text evidence="3">The sequence shown here is derived from an EMBL/GenBank/DDBJ whole genome shotgun (WGS) entry which is preliminary data.</text>
</comment>
<proteinExistence type="predicted"/>
<sequence length="255" mass="28025">MRKKNLAVFLTGLILLTAAGIIVSCQNDPDPESEIILTDVPEVYQKIYGATSVTRSGEYVTIKTTGIPDHKSPYFQNTRWATTQYEAYTGTNTAWKQNPNKIVSFSYTFRLPVSPKEATTKSATAGGPIGVSLNGVPFFNQYAAMQAPLTDEINGFDQYNGHPAQAGDYHYHAEPTFLTANKGKEALLGFLLDGFPVYGPVENGKTVTNSDLDKYHGHSHATADYPKGIYHYHITATDPYINGNDYYGTPGTYTK</sequence>
<dbReference type="PANTHER" id="PTHR30289:SF8">
    <property type="entry name" value="YHYH DOMAIN-CONTAINING PROTEIN"/>
    <property type="match status" value="1"/>
</dbReference>
<gene>
    <name evidence="3" type="ORF">DUE52_24400</name>
</gene>